<feature type="binding site" evidence="13">
    <location>
        <position position="665"/>
    </location>
    <ligand>
        <name>Zn(2+)</name>
        <dbReference type="ChEBI" id="CHEBI:29105"/>
    </ligand>
</feature>
<evidence type="ECO:0000259" key="16">
    <source>
        <dbReference type="PROSITE" id="PS50860"/>
    </source>
</evidence>
<keyword evidence="14" id="KW-0175">Coiled coil</keyword>
<keyword evidence="18" id="KW-1185">Reference proteome</keyword>
<dbReference type="FunFam" id="3.30.54.20:FF:000001">
    <property type="entry name" value="Alanine--tRNA ligase"/>
    <property type="match status" value="1"/>
</dbReference>
<evidence type="ECO:0000256" key="12">
    <source>
        <dbReference type="ARBA" id="ARBA00048300"/>
    </source>
</evidence>
<dbReference type="Pfam" id="PF07973">
    <property type="entry name" value="tRNA_SAD"/>
    <property type="match status" value="1"/>
</dbReference>
<evidence type="ECO:0000256" key="6">
    <source>
        <dbReference type="ARBA" id="ARBA00022833"/>
    </source>
</evidence>
<evidence type="ECO:0000256" key="11">
    <source>
        <dbReference type="ARBA" id="ARBA00024779"/>
    </source>
</evidence>
<evidence type="ECO:0000313" key="17">
    <source>
        <dbReference type="EMBL" id="OWZ83437.1"/>
    </source>
</evidence>
<dbReference type="Gene3D" id="2.40.30.130">
    <property type="match status" value="1"/>
</dbReference>
<dbReference type="Pfam" id="PF01411">
    <property type="entry name" value="tRNA-synt_2c"/>
    <property type="match status" value="1"/>
</dbReference>
<accession>A0A226BZA1</accession>
<evidence type="ECO:0000256" key="2">
    <source>
        <dbReference type="ARBA" id="ARBA00022555"/>
    </source>
</evidence>
<dbReference type="GO" id="GO:0000049">
    <property type="term" value="F:tRNA binding"/>
    <property type="evidence" value="ECO:0007669"/>
    <property type="project" value="UniProtKB-KW"/>
</dbReference>
<comment type="cofactor">
    <cofactor evidence="13">
        <name>Zn(2+)</name>
        <dbReference type="ChEBI" id="CHEBI:29105"/>
    </cofactor>
    <text evidence="13">Binds 1 zinc ion per subunit.</text>
</comment>
<dbReference type="InterPro" id="IPR003156">
    <property type="entry name" value="DHHA1_dom"/>
</dbReference>
<dbReference type="InterPro" id="IPR050058">
    <property type="entry name" value="Ala-tRNA_ligase"/>
</dbReference>
<dbReference type="FunFam" id="3.10.310.40:FF:000001">
    <property type="entry name" value="Alanine--tRNA ligase"/>
    <property type="match status" value="1"/>
</dbReference>
<dbReference type="InterPro" id="IPR045864">
    <property type="entry name" value="aa-tRNA-synth_II/BPL/LPL"/>
</dbReference>
<evidence type="ECO:0000313" key="18">
    <source>
        <dbReference type="Proteomes" id="UP000214588"/>
    </source>
</evidence>
<evidence type="ECO:0000256" key="14">
    <source>
        <dbReference type="SAM" id="Coils"/>
    </source>
</evidence>
<keyword evidence="7 13" id="KW-0067">ATP-binding</keyword>
<proteinExistence type="inferred from homology"/>
<keyword evidence="9 13" id="KW-0648">Protein biosynthesis</keyword>
<dbReference type="OrthoDB" id="9803884at2"/>
<evidence type="ECO:0000256" key="9">
    <source>
        <dbReference type="ARBA" id="ARBA00022917"/>
    </source>
</evidence>
<dbReference type="Gene3D" id="3.10.310.40">
    <property type="match status" value="1"/>
</dbReference>
<sequence length="877" mass="99133">MKTHEIRRKFLEFFEQKNHYVRKSYSVIPQNDPSLLLIGAGMAPLKPYFTGEKKPPAPRMATSQKCIRTPDIEEVGKTARHATFFEMLGNFSFGDYFKRDAILWAYEFCTEVLELEPKRVWGSVYFEDDEAYDIWTKEVGLPHERMVRLGKEDNFWEIGTGPCGPCSEIYYDRGEEYGCEDHDCKPGCECDRYLEMWNLVFTQFNLDEKGNYTTLEQKNIDTGAGLERLAVVMQDVPSIYEIDIIKPILDHICKLSRIEYGNDDESDVSLRIVTEHLRSVVVMIGDGVLPSNEGRGYVLRRILRRASRHGKLLGIKDTFMSEGANLVIDILKDAYSELDERRDYITKIIELEEERFNKTIDQGIGILQDYIENIKENNQNMLSGADAFKLYDTYGFPLELTKEILQEEGLSVDEKDFERALSEQREQARKAQKDSGDMLTESTAMKEFKDIEVEFVGYDNLEGKGEIKGIIDPQDDTVLHEAAEGKEVQLIVDSVPFYGESGGQVGDTGTIRVDNTKGRVKNTLINELNQTVLQVEVEKGIFKTGNYAELYVDIENRKDTMKNHSATHLLHHCLKQVLGGHVEQAGSLVTPDRLRFDFTHFESLNNSQLEKIEQQINQLIRNNYSVDVMCTDLNKAKEMGAIALFDEKYDEKVRIVKMGPTQELCGGTHVTTTGEIGLFKVINQVSIGAGVRRIEALTGRKALDYLSENEQTLKEIANILKTDSDKTVKKTKELVDDLKTKEKEIDKLKNQIFSFKVDELISQSKDVNGVSVINVKLDDFDNESLRDLSERVRDKLGKGVVVLGSSYNGKALFVAMVSKELVDQGIHAGNILKQVATTAGGGGGGRPDMAQAGGKKPEKLNDAIKQVEEIVKEQLNN</sequence>
<dbReference type="Pfam" id="PF02272">
    <property type="entry name" value="DHHA1"/>
    <property type="match status" value="1"/>
</dbReference>
<comment type="function">
    <text evidence="11 13">Catalyzes the attachment of alanine to tRNA(Ala) in a two-step reaction: alanine is first activated by ATP to form Ala-AMP and then transferred to the acceptor end of tRNA(Ala). Also edits incorrectly charged Ser-tRNA(Ala) and Gly-tRNA(Ala) via its editing domain.</text>
</comment>
<dbReference type="InterPro" id="IPR018165">
    <property type="entry name" value="Ala-tRNA-synth_IIc_core"/>
</dbReference>
<dbReference type="GO" id="GO:0002161">
    <property type="term" value="F:aminoacyl-tRNA deacylase activity"/>
    <property type="evidence" value="ECO:0007669"/>
    <property type="project" value="TreeGrafter"/>
</dbReference>
<evidence type="ECO:0000256" key="10">
    <source>
        <dbReference type="ARBA" id="ARBA00023146"/>
    </source>
</evidence>
<dbReference type="GO" id="GO:0008270">
    <property type="term" value="F:zinc ion binding"/>
    <property type="evidence" value="ECO:0007669"/>
    <property type="project" value="UniProtKB-UniRule"/>
</dbReference>
<dbReference type="SMART" id="SM00863">
    <property type="entry name" value="tRNA_SAD"/>
    <property type="match status" value="1"/>
</dbReference>
<dbReference type="GO" id="GO:0005524">
    <property type="term" value="F:ATP binding"/>
    <property type="evidence" value="ECO:0007669"/>
    <property type="project" value="UniProtKB-UniRule"/>
</dbReference>
<dbReference type="FunFam" id="3.30.930.10:FF:000004">
    <property type="entry name" value="Alanine--tRNA ligase"/>
    <property type="match status" value="1"/>
</dbReference>
<dbReference type="PRINTS" id="PR00980">
    <property type="entry name" value="TRNASYNTHALA"/>
</dbReference>
<comment type="domain">
    <text evidence="13">Consists of three domains; the N-terminal catalytic domain, the editing domain and the C-terminal C-Ala domain. The editing domain removes incorrectly charged amino acids, while the C-Ala domain, along with tRNA(Ala), serves as a bridge to cooperatively bring together the editing and aminoacylation centers thus stimulating deacylation of misacylated tRNAs.</text>
</comment>
<dbReference type="Proteomes" id="UP000214588">
    <property type="component" value="Unassembled WGS sequence"/>
</dbReference>
<comment type="caution">
    <text evidence="17">The sequence shown here is derived from an EMBL/GenBank/DDBJ whole genome shotgun (WGS) entry which is preliminary data.</text>
</comment>
<dbReference type="PANTHER" id="PTHR11777">
    <property type="entry name" value="ALANYL-TRNA SYNTHETASE"/>
    <property type="match status" value="1"/>
</dbReference>
<dbReference type="InterPro" id="IPR023033">
    <property type="entry name" value="Ala_tRNA_ligase_euk/bac"/>
</dbReference>
<feature type="binding site" evidence="13">
    <location>
        <position position="568"/>
    </location>
    <ligand>
        <name>Zn(2+)</name>
        <dbReference type="ChEBI" id="CHEBI:29105"/>
    </ligand>
</feature>
<comment type="similarity">
    <text evidence="1 13">Belongs to the class-II aminoacyl-tRNA synthetase family.</text>
</comment>
<feature type="binding site" evidence="13">
    <location>
        <position position="669"/>
    </location>
    <ligand>
        <name>Zn(2+)</name>
        <dbReference type="ChEBI" id="CHEBI:29105"/>
    </ligand>
</feature>
<comment type="catalytic activity">
    <reaction evidence="12 13">
        <text>tRNA(Ala) + L-alanine + ATP = L-alanyl-tRNA(Ala) + AMP + diphosphate</text>
        <dbReference type="Rhea" id="RHEA:12540"/>
        <dbReference type="Rhea" id="RHEA-COMP:9657"/>
        <dbReference type="Rhea" id="RHEA-COMP:9923"/>
        <dbReference type="ChEBI" id="CHEBI:30616"/>
        <dbReference type="ChEBI" id="CHEBI:33019"/>
        <dbReference type="ChEBI" id="CHEBI:57972"/>
        <dbReference type="ChEBI" id="CHEBI:78442"/>
        <dbReference type="ChEBI" id="CHEBI:78497"/>
        <dbReference type="ChEBI" id="CHEBI:456215"/>
        <dbReference type="EC" id="6.1.1.7"/>
    </reaction>
</comment>
<dbReference type="SUPFAM" id="SSF55186">
    <property type="entry name" value="ThrRS/AlaRS common domain"/>
    <property type="match status" value="1"/>
</dbReference>
<keyword evidence="6 13" id="KW-0862">Zinc</keyword>
<dbReference type="EMBL" id="NIQC01000018">
    <property type="protein sequence ID" value="OWZ83437.1"/>
    <property type="molecule type" value="Genomic_DNA"/>
</dbReference>
<dbReference type="GO" id="GO:0005829">
    <property type="term" value="C:cytosol"/>
    <property type="evidence" value="ECO:0007669"/>
    <property type="project" value="TreeGrafter"/>
</dbReference>
<evidence type="ECO:0000256" key="1">
    <source>
        <dbReference type="ARBA" id="ARBA00008226"/>
    </source>
</evidence>
<dbReference type="GO" id="GO:0140096">
    <property type="term" value="F:catalytic activity, acting on a protein"/>
    <property type="evidence" value="ECO:0007669"/>
    <property type="project" value="UniProtKB-ARBA"/>
</dbReference>
<dbReference type="PANTHER" id="PTHR11777:SF9">
    <property type="entry name" value="ALANINE--TRNA LIGASE, CYTOPLASMIC"/>
    <property type="match status" value="1"/>
</dbReference>
<evidence type="ECO:0000256" key="8">
    <source>
        <dbReference type="ARBA" id="ARBA00022884"/>
    </source>
</evidence>
<dbReference type="Gene3D" id="3.30.54.20">
    <property type="match status" value="1"/>
</dbReference>
<dbReference type="GO" id="GO:0006419">
    <property type="term" value="P:alanyl-tRNA aminoacylation"/>
    <property type="evidence" value="ECO:0007669"/>
    <property type="project" value="UniProtKB-UniRule"/>
</dbReference>
<reference evidence="17 18" key="1">
    <citation type="submission" date="2017-06" db="EMBL/GenBank/DDBJ databases">
        <title>Draft Genome Sequence of Natranaerobius trueperi halophilic, alkalithermophilic bacteria from soda lakes.</title>
        <authorList>
            <person name="Zhao B."/>
        </authorList>
    </citation>
    <scope>NUCLEOTIDE SEQUENCE [LARGE SCALE GENOMIC DNA]</scope>
    <source>
        <strain evidence="17 18">DSM 18760</strain>
    </source>
</reference>
<dbReference type="CDD" id="cd00673">
    <property type="entry name" value="AlaRS_core"/>
    <property type="match status" value="1"/>
</dbReference>
<dbReference type="InterPro" id="IPR018162">
    <property type="entry name" value="Ala-tRNA-ligase_IIc_anticod-bd"/>
</dbReference>
<dbReference type="AlphaFoldDB" id="A0A226BZA1"/>
<feature type="coiled-coil region" evidence="14">
    <location>
        <begin position="731"/>
        <end position="758"/>
    </location>
</feature>
<feature type="binding site" evidence="13">
    <location>
        <position position="564"/>
    </location>
    <ligand>
        <name>Zn(2+)</name>
        <dbReference type="ChEBI" id="CHEBI:29105"/>
    </ligand>
</feature>
<comment type="subcellular location">
    <subcellularLocation>
        <location evidence="13">Cytoplasm</location>
    </subcellularLocation>
</comment>
<keyword evidence="13" id="KW-0963">Cytoplasm</keyword>
<dbReference type="InterPro" id="IPR018163">
    <property type="entry name" value="Thr/Ala-tRNA-synth_IIc_edit"/>
</dbReference>
<dbReference type="InterPro" id="IPR002318">
    <property type="entry name" value="Ala-tRNA-lgiase_IIc"/>
</dbReference>
<dbReference type="Gene3D" id="6.10.250.550">
    <property type="match status" value="1"/>
</dbReference>
<name>A0A226BZA1_9FIRM</name>
<keyword evidence="4 13" id="KW-0479">Metal-binding</keyword>
<dbReference type="Gene3D" id="3.30.980.10">
    <property type="entry name" value="Threonyl-trna Synthetase, Chain A, domain 2"/>
    <property type="match status" value="1"/>
</dbReference>
<dbReference type="GO" id="GO:0016740">
    <property type="term" value="F:transferase activity"/>
    <property type="evidence" value="ECO:0007669"/>
    <property type="project" value="UniProtKB-ARBA"/>
</dbReference>
<dbReference type="EC" id="6.1.1.7" evidence="13"/>
<dbReference type="PROSITE" id="PS50860">
    <property type="entry name" value="AA_TRNA_LIGASE_II_ALA"/>
    <property type="match status" value="1"/>
</dbReference>
<evidence type="ECO:0000256" key="7">
    <source>
        <dbReference type="ARBA" id="ARBA00022840"/>
    </source>
</evidence>
<evidence type="ECO:0000256" key="5">
    <source>
        <dbReference type="ARBA" id="ARBA00022741"/>
    </source>
</evidence>
<dbReference type="SUPFAM" id="SSF55681">
    <property type="entry name" value="Class II aaRS and biotin synthetases"/>
    <property type="match status" value="1"/>
</dbReference>
<dbReference type="GO" id="GO:0004813">
    <property type="term" value="F:alanine-tRNA ligase activity"/>
    <property type="evidence" value="ECO:0007669"/>
    <property type="project" value="UniProtKB-UniRule"/>
</dbReference>
<gene>
    <name evidence="13" type="primary">alaS</name>
    <name evidence="17" type="ORF">CDO51_08585</name>
</gene>
<evidence type="ECO:0000256" key="4">
    <source>
        <dbReference type="ARBA" id="ARBA00022723"/>
    </source>
</evidence>
<dbReference type="SUPFAM" id="SSF50447">
    <property type="entry name" value="Translation proteins"/>
    <property type="match status" value="1"/>
</dbReference>
<evidence type="ECO:0000256" key="3">
    <source>
        <dbReference type="ARBA" id="ARBA00022598"/>
    </source>
</evidence>
<evidence type="ECO:0000256" key="15">
    <source>
        <dbReference type="SAM" id="MobiDB-lite"/>
    </source>
</evidence>
<keyword evidence="8 13" id="KW-0694">RNA-binding</keyword>
<keyword evidence="5 13" id="KW-0547">Nucleotide-binding</keyword>
<dbReference type="SUPFAM" id="SSF101353">
    <property type="entry name" value="Putative anticodon-binding domain of alanyl-tRNA synthetase (AlaRS)"/>
    <property type="match status" value="1"/>
</dbReference>
<dbReference type="FunFam" id="3.30.980.10:FF:000004">
    <property type="entry name" value="Alanine--tRNA ligase, cytoplasmic"/>
    <property type="match status" value="1"/>
</dbReference>
<dbReference type="HAMAP" id="MF_00036_B">
    <property type="entry name" value="Ala_tRNA_synth_B"/>
    <property type="match status" value="1"/>
</dbReference>
<keyword evidence="3 13" id="KW-0436">Ligase</keyword>
<organism evidence="17 18">
    <name type="scientific">Natranaerobius trueperi</name>
    <dbReference type="NCBI Taxonomy" id="759412"/>
    <lineage>
        <taxon>Bacteria</taxon>
        <taxon>Bacillati</taxon>
        <taxon>Bacillota</taxon>
        <taxon>Clostridia</taxon>
        <taxon>Natranaerobiales</taxon>
        <taxon>Natranaerobiaceae</taxon>
        <taxon>Natranaerobius</taxon>
    </lineage>
</organism>
<keyword evidence="10 13" id="KW-0030">Aminoacyl-tRNA synthetase</keyword>
<dbReference type="InterPro" id="IPR009000">
    <property type="entry name" value="Transl_B-barrel_sf"/>
</dbReference>
<protein>
    <recommendedName>
        <fullName evidence="13">Alanine--tRNA ligase</fullName>
        <ecNumber evidence="13">6.1.1.7</ecNumber>
    </recommendedName>
    <alternativeName>
        <fullName evidence="13">Alanyl-tRNA synthetase</fullName>
        <shortName evidence="13">AlaRS</shortName>
    </alternativeName>
</protein>
<evidence type="ECO:0000256" key="13">
    <source>
        <dbReference type="HAMAP-Rule" id="MF_00036"/>
    </source>
</evidence>
<keyword evidence="2 13" id="KW-0820">tRNA-binding</keyword>
<dbReference type="Gene3D" id="3.30.930.10">
    <property type="entry name" value="Bira Bifunctional Protein, Domain 2"/>
    <property type="match status" value="1"/>
</dbReference>
<dbReference type="InterPro" id="IPR012947">
    <property type="entry name" value="tRNA_SAD"/>
</dbReference>
<dbReference type="NCBIfam" id="TIGR00344">
    <property type="entry name" value="alaS"/>
    <property type="match status" value="1"/>
</dbReference>
<feature type="domain" description="Alanyl-transfer RNA synthetases family profile" evidence="16">
    <location>
        <begin position="1"/>
        <end position="708"/>
    </location>
</feature>
<dbReference type="InterPro" id="IPR018164">
    <property type="entry name" value="Ala-tRNA-synth_IIc_N"/>
</dbReference>
<feature type="region of interest" description="Disordered" evidence="15">
    <location>
        <begin position="839"/>
        <end position="858"/>
    </location>
</feature>
<dbReference type="RefSeq" id="WP_089023867.1">
    <property type="nucleotide sequence ID" value="NZ_NIQC01000018.1"/>
</dbReference>